<sequence length="92" mass="9976">MFLYGPKLLASSTPPQSMAARFNAAIKALEIGGSVVAGDDMVTLETRSGVYGDNDVESLNLDTMFTPKKMMMVMIEDVGGAIEIWWLWDGGD</sequence>
<proteinExistence type="predicted"/>
<comment type="caution">
    <text evidence="1">The sequence shown here is derived from an EMBL/GenBank/DDBJ whole genome shotgun (WGS) entry which is preliminary data.</text>
</comment>
<evidence type="ECO:0000313" key="2">
    <source>
        <dbReference type="Proteomes" id="UP001229421"/>
    </source>
</evidence>
<dbReference type="AlphaFoldDB" id="A0AAD8NDY9"/>
<dbReference type="Proteomes" id="UP001229421">
    <property type="component" value="Unassembled WGS sequence"/>
</dbReference>
<accession>A0AAD8NDY9</accession>
<organism evidence="1 2">
    <name type="scientific">Tagetes erecta</name>
    <name type="common">African marigold</name>
    <dbReference type="NCBI Taxonomy" id="13708"/>
    <lineage>
        <taxon>Eukaryota</taxon>
        <taxon>Viridiplantae</taxon>
        <taxon>Streptophyta</taxon>
        <taxon>Embryophyta</taxon>
        <taxon>Tracheophyta</taxon>
        <taxon>Spermatophyta</taxon>
        <taxon>Magnoliopsida</taxon>
        <taxon>eudicotyledons</taxon>
        <taxon>Gunneridae</taxon>
        <taxon>Pentapetalae</taxon>
        <taxon>asterids</taxon>
        <taxon>campanulids</taxon>
        <taxon>Asterales</taxon>
        <taxon>Asteraceae</taxon>
        <taxon>Asteroideae</taxon>
        <taxon>Heliantheae alliance</taxon>
        <taxon>Tageteae</taxon>
        <taxon>Tagetes</taxon>
    </lineage>
</organism>
<reference evidence="1" key="1">
    <citation type="journal article" date="2023" name="bioRxiv">
        <title>Improved chromosome-level genome assembly for marigold (Tagetes erecta).</title>
        <authorList>
            <person name="Jiang F."/>
            <person name="Yuan L."/>
            <person name="Wang S."/>
            <person name="Wang H."/>
            <person name="Xu D."/>
            <person name="Wang A."/>
            <person name="Fan W."/>
        </authorList>
    </citation>
    <scope>NUCLEOTIDE SEQUENCE</scope>
    <source>
        <strain evidence="1">WSJ</strain>
        <tissue evidence="1">Leaf</tissue>
    </source>
</reference>
<dbReference type="EMBL" id="JAUHHV010000012">
    <property type="protein sequence ID" value="KAK1406504.1"/>
    <property type="molecule type" value="Genomic_DNA"/>
</dbReference>
<keyword evidence="2" id="KW-1185">Reference proteome</keyword>
<name>A0AAD8NDY9_TARER</name>
<protein>
    <submittedName>
        <fullName evidence="1">Uncharacterized protein</fullName>
    </submittedName>
</protein>
<evidence type="ECO:0000313" key="1">
    <source>
        <dbReference type="EMBL" id="KAK1406504.1"/>
    </source>
</evidence>
<gene>
    <name evidence="1" type="ORF">QVD17_41884</name>
</gene>